<protein>
    <submittedName>
        <fullName evidence="1">Uncharacterized protein</fullName>
    </submittedName>
</protein>
<name>A0A100WR31_MYCFO</name>
<gene>
    <name evidence="1" type="ORF">RMCFA_2631</name>
</gene>
<dbReference type="EMBL" id="BCSZ01000025">
    <property type="protein sequence ID" value="GAT02519.1"/>
    <property type="molecule type" value="Genomic_DNA"/>
</dbReference>
<sequence length="93" mass="10267">MQTTQGFATHVNLTPAALSGVTEAELAAEIVDVARFSRARDMANRADRMVAERVADGDNEAECRTTLHRVNHLPTHAQVDESYAAHYQSERDT</sequence>
<organism evidence="1 2">
    <name type="scientific">Mycolicibacterium fortuitum subsp. acetamidolyticum</name>
    <dbReference type="NCBI Taxonomy" id="144550"/>
    <lineage>
        <taxon>Bacteria</taxon>
        <taxon>Bacillati</taxon>
        <taxon>Actinomycetota</taxon>
        <taxon>Actinomycetes</taxon>
        <taxon>Mycobacteriales</taxon>
        <taxon>Mycobacteriaceae</taxon>
        <taxon>Mycolicibacterium</taxon>
    </lineage>
</organism>
<evidence type="ECO:0000313" key="1">
    <source>
        <dbReference type="EMBL" id="GAT02519.1"/>
    </source>
</evidence>
<comment type="caution">
    <text evidence="1">The sequence shown here is derived from an EMBL/GenBank/DDBJ whole genome shotgun (WGS) entry which is preliminary data.</text>
</comment>
<reference evidence="1 2" key="1">
    <citation type="journal article" date="2016" name="Genome Announc.">
        <title>Draft Genome Sequences of Five Rapidly Growing Mycobacterium Species, M. thermoresistibile, M. fortuitum subsp. acetamidolyticum, M. canariasense, M. brisbanense, and M. novocastrense.</title>
        <authorList>
            <person name="Katahira K."/>
            <person name="Ogura Y."/>
            <person name="Gotoh Y."/>
            <person name="Hayashi T."/>
        </authorList>
    </citation>
    <scope>NUCLEOTIDE SEQUENCE [LARGE SCALE GENOMIC DNA]</scope>
    <source>
        <strain evidence="1 2">JCM6368</strain>
    </source>
</reference>
<proteinExistence type="predicted"/>
<evidence type="ECO:0000313" key="2">
    <source>
        <dbReference type="Proteomes" id="UP000069705"/>
    </source>
</evidence>
<dbReference type="Proteomes" id="UP000069705">
    <property type="component" value="Unassembled WGS sequence"/>
</dbReference>
<dbReference type="AlphaFoldDB" id="A0A100WR31"/>
<reference evidence="2" key="2">
    <citation type="submission" date="2016-02" db="EMBL/GenBank/DDBJ databases">
        <title>Draft genome sequence of five rapidly growing Mycobacterium species.</title>
        <authorList>
            <person name="Katahira K."/>
            <person name="Gotou Y."/>
            <person name="Iida K."/>
            <person name="Ogura Y."/>
            <person name="Hayashi T."/>
        </authorList>
    </citation>
    <scope>NUCLEOTIDE SEQUENCE [LARGE SCALE GENOMIC DNA]</scope>
    <source>
        <strain evidence="2">JCM6368</strain>
    </source>
</reference>
<accession>A0A100WR31</accession>